<comment type="caution">
    <text evidence="5">The sequence shown here is derived from an EMBL/GenBank/DDBJ whole genome shotgun (WGS) entry which is preliminary data.</text>
</comment>
<dbReference type="EMBL" id="DSAC01000050">
    <property type="protein sequence ID" value="HHO73788.1"/>
    <property type="molecule type" value="Genomic_DNA"/>
</dbReference>
<dbReference type="Pfam" id="PF00152">
    <property type="entry name" value="tRNA-synt_2"/>
    <property type="match status" value="1"/>
</dbReference>
<keyword evidence="5" id="KW-0648">Protein biosynthesis</keyword>
<protein>
    <submittedName>
        <fullName evidence="5">Elongation factor P--(R)-beta-lysine ligase</fullName>
        <ecNumber evidence="5">6.3.1.-</ecNumber>
    </submittedName>
</protein>
<evidence type="ECO:0000256" key="3">
    <source>
        <dbReference type="ARBA" id="ARBA00022840"/>
    </source>
</evidence>
<dbReference type="EC" id="6.3.1.-" evidence="5"/>
<dbReference type="PANTHER" id="PTHR42918:SF6">
    <property type="entry name" value="ELONGATION FACTOR P--(R)-BETA-LYSINE LIGASE"/>
    <property type="match status" value="1"/>
</dbReference>
<organism evidence="5">
    <name type="scientific">Thermocrinis ruber</name>
    <dbReference type="NCBI Taxonomy" id="75906"/>
    <lineage>
        <taxon>Bacteria</taxon>
        <taxon>Pseudomonadati</taxon>
        <taxon>Aquificota</taxon>
        <taxon>Aquificia</taxon>
        <taxon>Aquificales</taxon>
        <taxon>Aquificaceae</taxon>
        <taxon>Thermocrinis</taxon>
    </lineage>
</organism>
<dbReference type="PANTHER" id="PTHR42918">
    <property type="entry name" value="LYSYL-TRNA SYNTHETASE"/>
    <property type="match status" value="1"/>
</dbReference>
<keyword evidence="1 5" id="KW-0436">Ligase</keyword>
<dbReference type="SUPFAM" id="SSF55681">
    <property type="entry name" value="Class II aaRS and biotin synthetases"/>
    <property type="match status" value="1"/>
</dbReference>
<evidence type="ECO:0000313" key="5">
    <source>
        <dbReference type="EMBL" id="HHO73788.1"/>
    </source>
</evidence>
<dbReference type="InterPro" id="IPR004364">
    <property type="entry name" value="Aa-tRNA-synt_II"/>
</dbReference>
<evidence type="ECO:0000256" key="1">
    <source>
        <dbReference type="ARBA" id="ARBA00022598"/>
    </source>
</evidence>
<dbReference type="GO" id="GO:0004824">
    <property type="term" value="F:lysine-tRNA ligase activity"/>
    <property type="evidence" value="ECO:0007669"/>
    <property type="project" value="TreeGrafter"/>
</dbReference>
<reference evidence="5" key="1">
    <citation type="journal article" date="2020" name="mSystems">
        <title>Genome- and Community-Level Interaction Insights into Carbon Utilization and Element Cycling Functions of Hydrothermarchaeota in Hydrothermal Sediment.</title>
        <authorList>
            <person name="Zhou Z."/>
            <person name="Liu Y."/>
            <person name="Xu W."/>
            <person name="Pan J."/>
            <person name="Luo Z.H."/>
            <person name="Li M."/>
        </authorList>
    </citation>
    <scope>NUCLEOTIDE SEQUENCE [LARGE SCALE GENOMIC DNA]</scope>
    <source>
        <strain evidence="5">SpSt-114</strain>
    </source>
</reference>
<dbReference type="GO" id="GO:0000049">
    <property type="term" value="F:tRNA binding"/>
    <property type="evidence" value="ECO:0007669"/>
    <property type="project" value="TreeGrafter"/>
</dbReference>
<name>A0A7C5WY60_9AQUI</name>
<dbReference type="AlphaFoldDB" id="A0A7C5WY60"/>
<feature type="domain" description="Aminoacyl-transfer RNA synthetases class-II family profile" evidence="4">
    <location>
        <begin position="16"/>
        <end position="291"/>
    </location>
</feature>
<dbReference type="GO" id="GO:0005829">
    <property type="term" value="C:cytosol"/>
    <property type="evidence" value="ECO:0007669"/>
    <property type="project" value="TreeGrafter"/>
</dbReference>
<accession>A0A7C5WY60</accession>
<keyword evidence="5" id="KW-0251">Elongation factor</keyword>
<evidence type="ECO:0000259" key="4">
    <source>
        <dbReference type="PROSITE" id="PS50862"/>
    </source>
</evidence>
<dbReference type="GO" id="GO:0005524">
    <property type="term" value="F:ATP binding"/>
    <property type="evidence" value="ECO:0007669"/>
    <property type="project" value="InterPro"/>
</dbReference>
<evidence type="ECO:0000256" key="2">
    <source>
        <dbReference type="ARBA" id="ARBA00022741"/>
    </source>
</evidence>
<dbReference type="NCBIfam" id="NF006828">
    <property type="entry name" value="PRK09350.1"/>
    <property type="match status" value="1"/>
</dbReference>
<dbReference type="GO" id="GO:0006430">
    <property type="term" value="P:lysyl-tRNA aminoacylation"/>
    <property type="evidence" value="ECO:0007669"/>
    <property type="project" value="TreeGrafter"/>
</dbReference>
<proteinExistence type="predicted"/>
<dbReference type="InterPro" id="IPR045864">
    <property type="entry name" value="aa-tRNA-synth_II/BPL/LPL"/>
</dbReference>
<dbReference type="GO" id="GO:0003746">
    <property type="term" value="F:translation elongation factor activity"/>
    <property type="evidence" value="ECO:0007669"/>
    <property type="project" value="UniProtKB-KW"/>
</dbReference>
<gene>
    <name evidence="5" type="primary">epmA</name>
    <name evidence="5" type="ORF">ENN04_04035</name>
</gene>
<dbReference type="InterPro" id="IPR006195">
    <property type="entry name" value="aa-tRNA-synth_II"/>
</dbReference>
<sequence length="299" mass="35520">MNHSLFYAWSEFVEKVRQFFRSKGYLEVSTPILQSYPNADPHIEPLKVNLTLKGQTKSYWLHTSPEHAMKKLLASFPKDMFQITKVFRNGEYGRLHRPEFTMLEFYKIGTDYTGLIEDLKELLNLFGFEDFQILELEKAFEEYLGIVLSEEEEILKNNLMAYGYDFDDKEDWETLFYRLYVELERRLASEKPTFLIKFPSKLAMYGVVKDGYAERFELYIKGIEIANGWTEERDPQKIRERMKEWVKDRNLPIDEELLQALPKIPEFSGCSVGLERLFMAVYNIESLDQIPWIFREEGL</sequence>
<dbReference type="Gene3D" id="3.30.930.10">
    <property type="entry name" value="Bira Bifunctional Protein, Domain 2"/>
    <property type="match status" value="1"/>
</dbReference>
<dbReference type="PROSITE" id="PS50862">
    <property type="entry name" value="AA_TRNA_LIGASE_II"/>
    <property type="match status" value="1"/>
</dbReference>
<keyword evidence="3" id="KW-0067">ATP-binding</keyword>
<keyword evidence="2" id="KW-0547">Nucleotide-binding</keyword>